<organism evidence="2 3">
    <name type="scientific">Acinetobacter ursingii</name>
    <dbReference type="NCBI Taxonomy" id="108980"/>
    <lineage>
        <taxon>Bacteria</taxon>
        <taxon>Pseudomonadati</taxon>
        <taxon>Pseudomonadota</taxon>
        <taxon>Gammaproteobacteria</taxon>
        <taxon>Moraxellales</taxon>
        <taxon>Moraxellaceae</taxon>
        <taxon>Acinetobacter</taxon>
    </lineage>
</organism>
<evidence type="ECO:0000313" key="3">
    <source>
        <dbReference type="Proteomes" id="UP001164081"/>
    </source>
</evidence>
<sequence>MSIGNYINGPSCKIIFCAYCGKIVNKSVRGRKLTCTDECAVLYQRLVWNRQHAEKMANNPDYAKEQSARQYARIKSDPEKLAAHQAAQRERNQMPNYRESLRKSWKKYKRTNRDQENRRMRKYRDENPEIIAQLEAKRREKRSAERERLKIEEPEQYQALLEKEAEYLRKLKAEKRLAELQKDLSKLVNNDE</sequence>
<evidence type="ECO:0000313" key="2">
    <source>
        <dbReference type="EMBL" id="UYF76665.1"/>
    </source>
</evidence>
<protein>
    <submittedName>
        <fullName evidence="2">Uncharacterized protein</fullName>
    </submittedName>
</protein>
<name>A0AA46S9S1_9GAMM</name>
<gene>
    <name evidence="2" type="ORF">LSO58_07265</name>
</gene>
<feature type="coiled-coil region" evidence="1">
    <location>
        <begin position="120"/>
        <end position="190"/>
    </location>
</feature>
<dbReference type="Proteomes" id="UP001164081">
    <property type="component" value="Chromosome"/>
</dbReference>
<reference evidence="2" key="1">
    <citation type="journal article" date="2022" name="J Glob Antimicrob Resist">
        <title>Comparative analysis of IMP-4- and OXA-58-containing plasmids of three carbapenemase-producing Acinetobacter ursingii strains in the Netherlands.</title>
        <authorList>
            <person name="Hendrickx A.P.A."/>
            <person name="Schade R.P."/>
            <person name="Landman F."/>
            <person name="Bosch T."/>
            <person name="Schouls L.M."/>
            <person name="van Dijk K."/>
        </authorList>
    </citation>
    <scope>NUCLEOTIDE SEQUENCE</scope>
    <source>
        <strain evidence="2">RIVM_C010761</strain>
    </source>
</reference>
<accession>A0AA46S9S1</accession>
<proteinExistence type="predicted"/>
<evidence type="ECO:0000256" key="1">
    <source>
        <dbReference type="SAM" id="Coils"/>
    </source>
</evidence>
<keyword evidence="1" id="KW-0175">Coiled coil</keyword>
<dbReference type="EMBL" id="CP089044">
    <property type="protein sequence ID" value="UYF76665.1"/>
    <property type="molecule type" value="Genomic_DNA"/>
</dbReference>
<dbReference type="AlphaFoldDB" id="A0AA46S9S1"/>
<dbReference type="RefSeq" id="WP_263503808.1">
    <property type="nucleotide sequence ID" value="NZ_CP089044.1"/>
</dbReference>